<evidence type="ECO:0000313" key="2">
    <source>
        <dbReference type="Proteomes" id="UP000029861"/>
    </source>
</evidence>
<evidence type="ECO:0000313" key="1">
    <source>
        <dbReference type="EMBL" id="TLD94647.1"/>
    </source>
</evidence>
<sequence>MKILLLLLALCLHMNAKENLHSLLKIQLTQKEYLTTLQTMKRKGLLYCINTFKSDGKVLRDIALTEQSLSIEQDFIQTFYQQYPQLLSMKNGWNANKTGNVTFEYIKRYINVNIPFMSYYQAYAPYNRFPISIQKTNNVDYLNSFLQEPITESADYFIPCMQLYDSKEYQEYVVKIIDFIICKNCKSYKTQYMQRYQTMYDSIVGLAKMQGFARCIGHYQENTQHNFNNGYDRITNDIQSGYFLLSHFFVTYNRMYDYRGIEKELDSYIHTIMKHVVKHSGNQSPYVLDCLKLYDSKEYQDEVERIVKKYCKECK</sequence>
<accession>A0A4U8T7L4</accession>
<dbReference type="STRING" id="50960.LS81_01250"/>
<dbReference type="EMBL" id="JRPK02000058">
    <property type="protein sequence ID" value="TLD94647.1"/>
    <property type="molecule type" value="Genomic_DNA"/>
</dbReference>
<name>A0A4U8T7L4_9HELI</name>
<proteinExistence type="predicted"/>
<dbReference type="InterPro" id="IPR038314">
    <property type="entry name" value="T6SS_sf"/>
</dbReference>
<gene>
    <name evidence="1" type="ORF">LS80_009965</name>
</gene>
<reference evidence="1 2" key="1">
    <citation type="journal article" date="2014" name="Genome Announc.">
        <title>Draft genome sequences of eight enterohepatic helicobacter species isolated from both laboratory and wild rodents.</title>
        <authorList>
            <person name="Sheh A."/>
            <person name="Shen Z."/>
            <person name="Fox J.G."/>
        </authorList>
    </citation>
    <scope>NUCLEOTIDE SEQUENCE [LARGE SCALE GENOMIC DNA]</scope>
    <source>
        <strain evidence="1 2">ATCC 49310</strain>
    </source>
</reference>
<dbReference type="Proteomes" id="UP000029861">
    <property type="component" value="Unassembled WGS sequence"/>
</dbReference>
<dbReference type="RefSeq" id="WP_104742314.1">
    <property type="nucleotide sequence ID" value="NZ_FZNF01000070.1"/>
</dbReference>
<organism evidence="1 2">
    <name type="scientific">Helicobacter trogontum</name>
    <dbReference type="NCBI Taxonomy" id="50960"/>
    <lineage>
        <taxon>Bacteria</taxon>
        <taxon>Pseudomonadati</taxon>
        <taxon>Campylobacterota</taxon>
        <taxon>Epsilonproteobacteria</taxon>
        <taxon>Campylobacterales</taxon>
        <taxon>Helicobacteraceae</taxon>
        <taxon>Helicobacter</taxon>
    </lineage>
</organism>
<dbReference type="AlphaFoldDB" id="A0A4U8T7L4"/>
<dbReference type="Gene3D" id="1.20.120.1620">
    <property type="match status" value="1"/>
</dbReference>
<comment type="caution">
    <text evidence="1">The sequence shown here is derived from an EMBL/GenBank/DDBJ whole genome shotgun (WGS) entry which is preliminary data.</text>
</comment>
<protein>
    <submittedName>
        <fullName evidence="1">Uncharacterized protein</fullName>
    </submittedName>
</protein>